<dbReference type="EMBL" id="QRGA01000005">
    <property type="protein sequence ID" value="RDU99206.1"/>
    <property type="molecule type" value="Genomic_DNA"/>
</dbReference>
<dbReference type="AlphaFoldDB" id="A0A3D8K2T5"/>
<dbReference type="InterPro" id="IPR012263">
    <property type="entry name" value="M_m6A_EcoRV"/>
</dbReference>
<evidence type="ECO:0000256" key="1">
    <source>
        <dbReference type="ARBA" id="ARBA00022603"/>
    </source>
</evidence>
<keyword evidence="3" id="KW-0949">S-adenosyl-L-methionine</keyword>
<evidence type="ECO:0000256" key="2">
    <source>
        <dbReference type="ARBA" id="ARBA00022679"/>
    </source>
</evidence>
<keyword evidence="2" id="KW-0808">Transferase</keyword>
<reference evidence="4 5" key="1">
    <citation type="submission" date="2018-08" db="EMBL/GenBank/DDBJ databases">
        <title>Paraburkholderia sp. DHOM06 isolated from forest soil.</title>
        <authorList>
            <person name="Gao Z.-H."/>
            <person name="Qiu L.-H."/>
        </authorList>
    </citation>
    <scope>NUCLEOTIDE SEQUENCE [LARGE SCALE GENOMIC DNA]</scope>
    <source>
        <strain evidence="4 5">DHOM06</strain>
    </source>
</reference>
<evidence type="ECO:0000256" key="3">
    <source>
        <dbReference type="ARBA" id="ARBA00022691"/>
    </source>
</evidence>
<dbReference type="RefSeq" id="WP_115533179.1">
    <property type="nucleotide sequence ID" value="NZ_QRGA01000005.1"/>
</dbReference>
<dbReference type="GO" id="GO:0006298">
    <property type="term" value="P:mismatch repair"/>
    <property type="evidence" value="ECO:0007669"/>
    <property type="project" value="TreeGrafter"/>
</dbReference>
<dbReference type="GO" id="GO:0043565">
    <property type="term" value="F:sequence-specific DNA binding"/>
    <property type="evidence" value="ECO:0007669"/>
    <property type="project" value="TreeGrafter"/>
</dbReference>
<dbReference type="Proteomes" id="UP000256838">
    <property type="component" value="Unassembled WGS sequence"/>
</dbReference>
<dbReference type="InterPro" id="IPR029063">
    <property type="entry name" value="SAM-dependent_MTases_sf"/>
</dbReference>
<gene>
    <name evidence="4" type="ORF">DWV00_08760</name>
</gene>
<dbReference type="InterPro" id="IPR012327">
    <property type="entry name" value="MeTrfase_D12"/>
</dbReference>
<dbReference type="GO" id="GO:0009307">
    <property type="term" value="P:DNA restriction-modification system"/>
    <property type="evidence" value="ECO:0007669"/>
    <property type="project" value="InterPro"/>
</dbReference>
<dbReference type="PANTHER" id="PTHR30481">
    <property type="entry name" value="DNA ADENINE METHYLASE"/>
    <property type="match status" value="1"/>
</dbReference>
<sequence>MTISRPALRYHGGKFRLAPWIIRHFPAHRCYVEPYGGAASVLMQKERAYAEVYNDLDGDIVNLFRVLREPGQCARLADQLALTPYARDEFEAAYESTEDAIERARRTIVRAEMGFGSAGATRGCTGFRIDTRRKYGTAQQVWTRLPESLSAICERLQGVTIENRPALEVIDYHDATDVLFYLDPPYLHSTRNRAVRRGGRYYAHEMSTTEHLELLASAMALTGMVVLSGYMSEEYTAALQGWKCVSTDARISAAGGTSLRTECLWLNQACSVALDRTGLFAGLAS</sequence>
<protein>
    <submittedName>
        <fullName evidence="4">DNA adenine methylase</fullName>
    </submittedName>
</protein>
<dbReference type="Gene3D" id="3.40.50.150">
    <property type="entry name" value="Vaccinia Virus protein VP39"/>
    <property type="match status" value="2"/>
</dbReference>
<dbReference type="GO" id="GO:0032259">
    <property type="term" value="P:methylation"/>
    <property type="evidence" value="ECO:0007669"/>
    <property type="project" value="UniProtKB-KW"/>
</dbReference>
<keyword evidence="1 4" id="KW-0489">Methyltransferase</keyword>
<comment type="caution">
    <text evidence="4">The sequence shown here is derived from an EMBL/GenBank/DDBJ whole genome shotgun (WGS) entry which is preliminary data.</text>
</comment>
<evidence type="ECO:0000313" key="5">
    <source>
        <dbReference type="Proteomes" id="UP000256838"/>
    </source>
</evidence>
<dbReference type="PANTHER" id="PTHR30481:SF4">
    <property type="entry name" value="SITE-SPECIFIC DNA-METHYLTRANSFERASE (ADENINE-SPECIFIC)"/>
    <property type="match status" value="1"/>
</dbReference>
<dbReference type="SUPFAM" id="SSF53335">
    <property type="entry name" value="S-adenosyl-L-methionine-dependent methyltransferases"/>
    <property type="match status" value="1"/>
</dbReference>
<dbReference type="PRINTS" id="PR00505">
    <property type="entry name" value="D12N6MTFRASE"/>
</dbReference>
<organism evidence="4 5">
    <name type="scientific">Trinickia dinghuensis</name>
    <dbReference type="NCBI Taxonomy" id="2291023"/>
    <lineage>
        <taxon>Bacteria</taxon>
        <taxon>Pseudomonadati</taxon>
        <taxon>Pseudomonadota</taxon>
        <taxon>Betaproteobacteria</taxon>
        <taxon>Burkholderiales</taxon>
        <taxon>Burkholderiaceae</taxon>
        <taxon>Trinickia</taxon>
    </lineage>
</organism>
<name>A0A3D8K2T5_9BURK</name>
<dbReference type="GO" id="GO:1904047">
    <property type="term" value="F:S-adenosyl-L-methionine binding"/>
    <property type="evidence" value="ECO:0007669"/>
    <property type="project" value="TreeGrafter"/>
</dbReference>
<dbReference type="OrthoDB" id="9805629at2"/>
<dbReference type="GO" id="GO:0009007">
    <property type="term" value="F:site-specific DNA-methyltransferase (adenine-specific) activity"/>
    <property type="evidence" value="ECO:0007669"/>
    <property type="project" value="UniProtKB-EC"/>
</dbReference>
<accession>A0A3D8K2T5</accession>
<proteinExistence type="predicted"/>
<dbReference type="Pfam" id="PF02086">
    <property type="entry name" value="MethyltransfD12"/>
    <property type="match status" value="1"/>
</dbReference>
<evidence type="ECO:0000313" key="4">
    <source>
        <dbReference type="EMBL" id="RDU99206.1"/>
    </source>
</evidence>
<keyword evidence="5" id="KW-1185">Reference proteome</keyword>
<dbReference type="PIRSF" id="PIRSF000398">
    <property type="entry name" value="M_m6A_EcoRV"/>
    <property type="match status" value="1"/>
</dbReference>